<proteinExistence type="predicted"/>
<reference evidence="1" key="1">
    <citation type="submission" date="2014-11" db="EMBL/GenBank/DDBJ databases">
        <authorList>
            <person name="Amaro Gonzalez C."/>
        </authorList>
    </citation>
    <scope>NUCLEOTIDE SEQUENCE</scope>
</reference>
<evidence type="ECO:0000313" key="1">
    <source>
        <dbReference type="EMBL" id="JAH61237.1"/>
    </source>
</evidence>
<accession>A0A0E9U693</accession>
<reference evidence="1" key="2">
    <citation type="journal article" date="2015" name="Fish Shellfish Immunol.">
        <title>Early steps in the European eel (Anguilla anguilla)-Vibrio vulnificus interaction in the gills: Role of the RtxA13 toxin.</title>
        <authorList>
            <person name="Callol A."/>
            <person name="Pajuelo D."/>
            <person name="Ebbesson L."/>
            <person name="Teles M."/>
            <person name="MacKenzie S."/>
            <person name="Amaro C."/>
        </authorList>
    </citation>
    <scope>NUCLEOTIDE SEQUENCE</scope>
</reference>
<name>A0A0E9U693_ANGAN</name>
<organism evidence="1">
    <name type="scientific">Anguilla anguilla</name>
    <name type="common">European freshwater eel</name>
    <name type="synonym">Muraena anguilla</name>
    <dbReference type="NCBI Taxonomy" id="7936"/>
    <lineage>
        <taxon>Eukaryota</taxon>
        <taxon>Metazoa</taxon>
        <taxon>Chordata</taxon>
        <taxon>Craniata</taxon>
        <taxon>Vertebrata</taxon>
        <taxon>Euteleostomi</taxon>
        <taxon>Actinopterygii</taxon>
        <taxon>Neopterygii</taxon>
        <taxon>Teleostei</taxon>
        <taxon>Anguilliformes</taxon>
        <taxon>Anguillidae</taxon>
        <taxon>Anguilla</taxon>
    </lineage>
</organism>
<protein>
    <submittedName>
        <fullName evidence="1">Uncharacterized protein</fullName>
    </submittedName>
</protein>
<sequence length="9" mass="1155">MWFSWGQTI</sequence>
<dbReference type="EMBL" id="GBXM01047340">
    <property type="protein sequence ID" value="JAH61237.1"/>
    <property type="molecule type" value="Transcribed_RNA"/>
</dbReference>